<proteinExistence type="predicted"/>
<dbReference type="HOGENOM" id="CLU_054711_0_1_12"/>
<evidence type="ECO:0000256" key="2">
    <source>
        <dbReference type="ARBA" id="ARBA00004459"/>
    </source>
</evidence>
<keyword evidence="5 8" id="KW-0564">Palmitate</keyword>
<evidence type="ECO:0000256" key="4">
    <source>
        <dbReference type="ARBA" id="ARBA00023136"/>
    </source>
</evidence>
<dbReference type="AlphaFoldDB" id="W5T2K7"/>
<comment type="subcellular location">
    <subcellularLocation>
        <location evidence="2 8">Cell outer membrane</location>
        <topology evidence="2 8">Lipid-anchor</topology>
    </subcellularLocation>
</comment>
<keyword evidence="4 8" id="KW-0472">Membrane</keyword>
<evidence type="ECO:0000256" key="1">
    <source>
        <dbReference type="ARBA" id="ARBA00003932"/>
    </source>
</evidence>
<sequence>MKINIKNIRVKSICATLFISLFLSCNNSGEELEKLKKQNNFLSSLANLGNDFLNVFTSFGDTLGGILSFDFKTPKSEIGKYFKNIENSLTETKTKLEQLVADMKSEGNPNATATETAVNNLVTNTLAKIIAGANAVSEAIGNASEPIANIDAKTKGGAAGNVDKLIEGMKDIIKLVLGEKGNPNAGTEKKADALDNRAGGSTPTNGEAGNLFDASASSGVGSGSGHAKKAAADAVKAVGAVTGADILKAIVINGKTADTKAAEAKAKDATIAGAIALRAMAKDGKFPGVASGSFSTDNDEYTAAVKDAAISAVTKVLNTLTIAIRKTIDAGLKTVQDVMKINPNDTTISNEDGISTK</sequence>
<geneLocation type="plasmid" evidence="10">
    <name>unnamed</name>
</geneLocation>
<dbReference type="GO" id="GO:0009279">
    <property type="term" value="C:cell outer membrane"/>
    <property type="evidence" value="ECO:0007669"/>
    <property type="project" value="UniProtKB-SubCell"/>
</dbReference>
<evidence type="ECO:0000256" key="5">
    <source>
        <dbReference type="ARBA" id="ARBA00023139"/>
    </source>
</evidence>
<keyword evidence="6 8" id="KW-0998">Cell outer membrane</keyword>
<comment type="function">
    <text evidence="1 8">The Vlp and Vsp proteins are antigenically distinct proteins, only one vlp or vsp gene is transcriptionally active at any one time. Switching between these genes is a mechanism of host immune response evasion.</text>
</comment>
<keyword evidence="3" id="KW-0732">Signal</keyword>
<gene>
    <name evidence="10" type="ORF">BCO_0128907</name>
</gene>
<dbReference type="PROSITE" id="PS51257">
    <property type="entry name" value="PROKAR_LIPOPROTEIN"/>
    <property type="match status" value="1"/>
</dbReference>
<evidence type="ECO:0000256" key="8">
    <source>
        <dbReference type="RuleBase" id="RU363105"/>
    </source>
</evidence>
<name>W5T2K7_9SPIR</name>
<dbReference type="SUPFAM" id="SSF74748">
    <property type="entry name" value="Variable surface antigen VlsE"/>
    <property type="match status" value="1"/>
</dbReference>
<reference evidence="10" key="1">
    <citation type="submission" date="2013-04" db="EMBL/GenBank/DDBJ databases">
        <title>Comparative Genomics of Relapsing Fever Spirochetes.</title>
        <authorList>
            <person name="Schwan T.G."/>
            <person name="Raffel S.J."/>
            <person name="Porcella S.F."/>
            <person name="Martens C.A."/>
            <person name="Bruno D.P."/>
            <person name="Ricklefs S.M."/>
            <person name="Barbian K.B."/>
        </authorList>
    </citation>
    <scope>NUCLEOTIDE SEQUENCE</scope>
    <source>
        <strain evidence="10">Co53</strain>
        <plasmid evidence="10">unnamed</plasmid>
    </source>
</reference>
<dbReference type="InterPro" id="IPR000680">
    <property type="entry name" value="Borrelia_lipo"/>
</dbReference>
<dbReference type="EMBL" id="CP005758">
    <property type="protein sequence ID" value="AHH11561.1"/>
    <property type="molecule type" value="Genomic_DNA"/>
</dbReference>
<evidence type="ECO:0000313" key="10">
    <source>
        <dbReference type="EMBL" id="AHH11561.1"/>
    </source>
</evidence>
<evidence type="ECO:0000256" key="9">
    <source>
        <dbReference type="SAM" id="MobiDB-lite"/>
    </source>
</evidence>
<accession>W5T2K7</accession>
<dbReference type="Pfam" id="PF00921">
    <property type="entry name" value="Lipoprotein_2"/>
    <property type="match status" value="1"/>
</dbReference>
<keyword evidence="7 8" id="KW-0449">Lipoprotein</keyword>
<keyword evidence="10" id="KW-0614">Plasmid</keyword>
<protein>
    <recommendedName>
        <fullName evidence="8">Variable large protein</fullName>
    </recommendedName>
</protein>
<dbReference type="RefSeq" id="WP_025408799.1">
    <property type="nucleotide sequence ID" value="NZ_CP005758.1"/>
</dbReference>
<feature type="region of interest" description="Disordered" evidence="9">
    <location>
        <begin position="184"/>
        <end position="213"/>
    </location>
</feature>
<organism evidence="10">
    <name type="scientific">Borrelia coriaceae ATCC 43381</name>
    <dbReference type="NCBI Taxonomy" id="1408429"/>
    <lineage>
        <taxon>Bacteria</taxon>
        <taxon>Pseudomonadati</taxon>
        <taxon>Spirochaetota</taxon>
        <taxon>Spirochaetia</taxon>
        <taxon>Spirochaetales</taxon>
        <taxon>Borreliaceae</taxon>
        <taxon>Borrelia</taxon>
    </lineage>
</organism>
<evidence type="ECO:0000256" key="3">
    <source>
        <dbReference type="ARBA" id="ARBA00022729"/>
    </source>
</evidence>
<evidence type="ECO:0000256" key="6">
    <source>
        <dbReference type="ARBA" id="ARBA00023237"/>
    </source>
</evidence>
<evidence type="ECO:0000256" key="7">
    <source>
        <dbReference type="ARBA" id="ARBA00023288"/>
    </source>
</evidence>
<dbReference type="OrthoDB" id="352883at2"/>